<evidence type="ECO:0000313" key="3">
    <source>
        <dbReference type="EMBL" id="KAK6131415.1"/>
    </source>
</evidence>
<comment type="similarity">
    <text evidence="1">Belongs to the ARG7 family.</text>
</comment>
<sequence length="154" mass="17437">MSPNWLATQVSSSQLDELLCVRSLCDDPPIFDEKSDDTTPEIGYEESPPIFDEEGDDAISTDGKFSVILLSFLRILEMAEEEYGLTVHGPLRVPCEKELMESILCLLRKNPNEDVEKAFLSIAMCRVFCPRDSSEWKPRMPLVEFSCMEPPTGR</sequence>
<comment type="caution">
    <text evidence="3">The sequence shown here is derived from an EMBL/GenBank/DDBJ whole genome shotgun (WGS) entry which is preliminary data.</text>
</comment>
<accession>A0ABR0VAF2</accession>
<feature type="region of interest" description="Disordered" evidence="2">
    <location>
        <begin position="35"/>
        <end position="56"/>
    </location>
</feature>
<evidence type="ECO:0000256" key="2">
    <source>
        <dbReference type="SAM" id="MobiDB-lite"/>
    </source>
</evidence>
<dbReference type="Pfam" id="PF02519">
    <property type="entry name" value="Auxin_inducible"/>
    <property type="match status" value="1"/>
</dbReference>
<dbReference type="InterPro" id="IPR003676">
    <property type="entry name" value="SAUR_fam"/>
</dbReference>
<gene>
    <name evidence="3" type="ORF">DH2020_034840</name>
</gene>
<protein>
    <submittedName>
        <fullName evidence="3">Uncharacterized protein</fullName>
    </submittedName>
</protein>
<name>A0ABR0VAF2_REHGL</name>
<keyword evidence="4" id="KW-1185">Reference proteome</keyword>
<proteinExistence type="inferred from homology"/>
<dbReference type="Proteomes" id="UP001318860">
    <property type="component" value="Unassembled WGS sequence"/>
</dbReference>
<evidence type="ECO:0000313" key="4">
    <source>
        <dbReference type="Proteomes" id="UP001318860"/>
    </source>
</evidence>
<dbReference type="EMBL" id="JABTTQ020001367">
    <property type="protein sequence ID" value="KAK6131415.1"/>
    <property type="molecule type" value="Genomic_DNA"/>
</dbReference>
<organism evidence="3 4">
    <name type="scientific">Rehmannia glutinosa</name>
    <name type="common">Chinese foxglove</name>
    <dbReference type="NCBI Taxonomy" id="99300"/>
    <lineage>
        <taxon>Eukaryota</taxon>
        <taxon>Viridiplantae</taxon>
        <taxon>Streptophyta</taxon>
        <taxon>Embryophyta</taxon>
        <taxon>Tracheophyta</taxon>
        <taxon>Spermatophyta</taxon>
        <taxon>Magnoliopsida</taxon>
        <taxon>eudicotyledons</taxon>
        <taxon>Gunneridae</taxon>
        <taxon>Pentapetalae</taxon>
        <taxon>asterids</taxon>
        <taxon>lamiids</taxon>
        <taxon>Lamiales</taxon>
        <taxon>Orobanchaceae</taxon>
        <taxon>Rehmannieae</taxon>
        <taxon>Rehmannia</taxon>
    </lineage>
</organism>
<dbReference type="PANTHER" id="PTHR31175">
    <property type="entry name" value="AUXIN-RESPONSIVE FAMILY PROTEIN"/>
    <property type="match status" value="1"/>
</dbReference>
<evidence type="ECO:0000256" key="1">
    <source>
        <dbReference type="ARBA" id="ARBA00006974"/>
    </source>
</evidence>
<reference evidence="3 4" key="1">
    <citation type="journal article" date="2021" name="Comput. Struct. Biotechnol. J.">
        <title>De novo genome assembly of the potent medicinal plant Rehmannia glutinosa using nanopore technology.</title>
        <authorList>
            <person name="Ma L."/>
            <person name="Dong C."/>
            <person name="Song C."/>
            <person name="Wang X."/>
            <person name="Zheng X."/>
            <person name="Niu Y."/>
            <person name="Chen S."/>
            <person name="Feng W."/>
        </authorList>
    </citation>
    <scope>NUCLEOTIDE SEQUENCE [LARGE SCALE GENOMIC DNA]</scope>
    <source>
        <strain evidence="3">DH-2019</strain>
    </source>
</reference>